<protein>
    <recommendedName>
        <fullName evidence="4">Clp R domain-containing protein</fullName>
    </recommendedName>
</protein>
<sequence>MFQRFTAEARQAVALVPHYAVAAGRSEMTPADLAAALAARPVGNTAGIWTSPQRPEPAGPTSTQGGRVLPKPPHRFNKAARAVLAQSLHVAVAEAAAHIGTEPLLAALVRSGPPDVVAGLGARGATAETVDALLARLAGGPGIEGPPEEPRAVEGAGSALSYTRLTVDARAVVREGAALGRAAGRANVTLVDLATALALYDGGNVVRVWTAPPVPPPEPAAPIEDVTSLAGPTERVLAAAAVIAREAGSAYVGTEHLLVALIRHGHSEVVTLLAERGGTAEAADALLAELAGDPGVETPPEPAPGIPLAAWRSALRPVSRRWGIVSLAVLITLLVIVVVCVLGPIFGP</sequence>
<dbReference type="PROSITE" id="PS51903">
    <property type="entry name" value="CLP_R"/>
    <property type="match status" value="1"/>
</dbReference>
<dbReference type="EMBL" id="BAAARV010000005">
    <property type="protein sequence ID" value="GAA2329773.1"/>
    <property type="molecule type" value="Genomic_DNA"/>
</dbReference>
<dbReference type="SUPFAM" id="SSF81923">
    <property type="entry name" value="Double Clp-N motif"/>
    <property type="match status" value="2"/>
</dbReference>
<feature type="domain" description="Clp R" evidence="4">
    <location>
        <begin position="73"/>
        <end position="293"/>
    </location>
</feature>
<gene>
    <name evidence="5" type="ORF">GCM10010170_007380</name>
</gene>
<dbReference type="RefSeq" id="WP_344610763.1">
    <property type="nucleotide sequence ID" value="NZ_BAAARV010000005.1"/>
</dbReference>
<organism evidence="5 6">
    <name type="scientific">Dactylosporangium salmoneum</name>
    <dbReference type="NCBI Taxonomy" id="53361"/>
    <lineage>
        <taxon>Bacteria</taxon>
        <taxon>Bacillati</taxon>
        <taxon>Actinomycetota</taxon>
        <taxon>Actinomycetes</taxon>
        <taxon>Micromonosporales</taxon>
        <taxon>Micromonosporaceae</taxon>
        <taxon>Dactylosporangium</taxon>
    </lineage>
</organism>
<keyword evidence="3" id="KW-0472">Membrane</keyword>
<keyword evidence="3" id="KW-1133">Transmembrane helix</keyword>
<dbReference type="Gene3D" id="1.10.1780.10">
    <property type="entry name" value="Clp, N-terminal domain"/>
    <property type="match status" value="2"/>
</dbReference>
<feature type="region of interest" description="Disordered" evidence="2">
    <location>
        <begin position="46"/>
        <end position="68"/>
    </location>
</feature>
<dbReference type="InterPro" id="IPR004176">
    <property type="entry name" value="Clp_R_N"/>
</dbReference>
<evidence type="ECO:0000256" key="1">
    <source>
        <dbReference type="PROSITE-ProRule" id="PRU01251"/>
    </source>
</evidence>
<dbReference type="InterPro" id="IPR036628">
    <property type="entry name" value="Clp_N_dom_sf"/>
</dbReference>
<evidence type="ECO:0000256" key="3">
    <source>
        <dbReference type="SAM" id="Phobius"/>
    </source>
</evidence>
<evidence type="ECO:0000256" key="2">
    <source>
        <dbReference type="SAM" id="MobiDB-lite"/>
    </source>
</evidence>
<keyword evidence="6" id="KW-1185">Reference proteome</keyword>
<proteinExistence type="predicted"/>
<feature type="transmembrane region" description="Helical" evidence="3">
    <location>
        <begin position="322"/>
        <end position="346"/>
    </location>
</feature>
<evidence type="ECO:0000313" key="5">
    <source>
        <dbReference type="EMBL" id="GAA2329773.1"/>
    </source>
</evidence>
<comment type="caution">
    <text evidence="5">The sequence shown here is derived from an EMBL/GenBank/DDBJ whole genome shotgun (WGS) entry which is preliminary data.</text>
</comment>
<evidence type="ECO:0000259" key="4">
    <source>
        <dbReference type="PROSITE" id="PS51903"/>
    </source>
</evidence>
<keyword evidence="1" id="KW-0677">Repeat</keyword>
<keyword evidence="3" id="KW-0812">Transmembrane</keyword>
<dbReference type="Proteomes" id="UP001501444">
    <property type="component" value="Unassembled WGS sequence"/>
</dbReference>
<dbReference type="Pfam" id="PF02861">
    <property type="entry name" value="Clp_N"/>
    <property type="match status" value="1"/>
</dbReference>
<reference evidence="5 6" key="1">
    <citation type="journal article" date="2019" name="Int. J. Syst. Evol. Microbiol.">
        <title>The Global Catalogue of Microorganisms (GCM) 10K type strain sequencing project: providing services to taxonomists for standard genome sequencing and annotation.</title>
        <authorList>
            <consortium name="The Broad Institute Genomics Platform"/>
            <consortium name="The Broad Institute Genome Sequencing Center for Infectious Disease"/>
            <person name="Wu L."/>
            <person name="Ma J."/>
        </authorList>
    </citation>
    <scope>NUCLEOTIDE SEQUENCE [LARGE SCALE GENOMIC DNA]</scope>
    <source>
        <strain evidence="5 6">JCM 3272</strain>
    </source>
</reference>
<name>A0ABN3FGX8_9ACTN</name>
<accession>A0ABN3FGX8</accession>
<evidence type="ECO:0000313" key="6">
    <source>
        <dbReference type="Proteomes" id="UP001501444"/>
    </source>
</evidence>